<dbReference type="SMART" id="SM00184">
    <property type="entry name" value="RING"/>
    <property type="match status" value="1"/>
</dbReference>
<dbReference type="GO" id="GO:0006511">
    <property type="term" value="P:ubiquitin-dependent protein catabolic process"/>
    <property type="evidence" value="ECO:0007669"/>
    <property type="project" value="TreeGrafter"/>
</dbReference>
<dbReference type="InterPro" id="IPR013083">
    <property type="entry name" value="Znf_RING/FYVE/PHD"/>
</dbReference>
<protein>
    <recommendedName>
        <fullName evidence="4">RING-type domain-containing protein</fullName>
    </recommendedName>
</protein>
<feature type="domain" description="RING-type" evidence="4">
    <location>
        <begin position="289"/>
        <end position="333"/>
    </location>
</feature>
<evidence type="ECO:0000259" key="4">
    <source>
        <dbReference type="PROSITE" id="PS50089"/>
    </source>
</evidence>
<dbReference type="EMBL" id="MN740022">
    <property type="protein sequence ID" value="QHT84661.1"/>
    <property type="molecule type" value="Genomic_DNA"/>
</dbReference>
<dbReference type="PANTHER" id="PTHR22696">
    <property type="entry name" value="E3 UBIQUITIN-PROTEIN LIGASE RNF26"/>
    <property type="match status" value="1"/>
</dbReference>
<dbReference type="Pfam" id="PF13920">
    <property type="entry name" value="zf-C3HC4_3"/>
    <property type="match status" value="1"/>
</dbReference>
<sequence length="361" mass="41203">MAGLINPNLIEIRNQHRDDIILLNFLQRVEEMQNVFNNADALEQQRIYRGYLAQTQNELIGIRKNNHLNVNNSIYNTLNHMLIKGYAIERARIIFSEIIENNRRVLIRHVPDIIIISGIQRVTEMVNRILQILDMPGQRERLPPQALAQNAMLAAANREHDALRNAALVAARPAAEAREAAIEAARIAEERNEIIADLLENPRVIAALLAEAQGLERPAPARGDEIDELMAALREDPRLIAALRNEEHQGAAAAAQRALRGPTLQQNIHELDQERQAKIGVSYSERLNCVLCLNNEVNTVLIPCGHLFCSRCIQTYKEREIAKRVTPKCPQCRTEFKGMHNIYYQKYLKYKNKYLALKRDI</sequence>
<evidence type="ECO:0000256" key="1">
    <source>
        <dbReference type="ARBA" id="ARBA00022723"/>
    </source>
</evidence>
<keyword evidence="3" id="KW-0862">Zinc</keyword>
<dbReference type="PANTHER" id="PTHR22696:SF1">
    <property type="entry name" value="E3 UBIQUITIN-PROTEIN LIGASE RNF26"/>
    <property type="match status" value="1"/>
</dbReference>
<evidence type="ECO:0000256" key="3">
    <source>
        <dbReference type="ARBA" id="ARBA00022833"/>
    </source>
</evidence>
<dbReference type="AlphaFoldDB" id="A0A6C0HVC0"/>
<dbReference type="InterPro" id="IPR017907">
    <property type="entry name" value="Znf_RING_CS"/>
</dbReference>
<dbReference type="GO" id="GO:0016567">
    <property type="term" value="P:protein ubiquitination"/>
    <property type="evidence" value="ECO:0007669"/>
    <property type="project" value="TreeGrafter"/>
</dbReference>
<evidence type="ECO:0000256" key="2">
    <source>
        <dbReference type="ARBA" id="ARBA00022771"/>
    </source>
</evidence>
<dbReference type="PROSITE" id="PS50089">
    <property type="entry name" value="ZF_RING_2"/>
    <property type="match status" value="1"/>
</dbReference>
<organism evidence="5">
    <name type="scientific">viral metagenome</name>
    <dbReference type="NCBI Taxonomy" id="1070528"/>
    <lineage>
        <taxon>unclassified sequences</taxon>
        <taxon>metagenomes</taxon>
        <taxon>organismal metagenomes</taxon>
    </lineage>
</organism>
<evidence type="ECO:0000313" key="5">
    <source>
        <dbReference type="EMBL" id="QHT84661.1"/>
    </source>
</evidence>
<dbReference type="InterPro" id="IPR001841">
    <property type="entry name" value="Znf_RING"/>
</dbReference>
<dbReference type="CDD" id="cd16449">
    <property type="entry name" value="RING-HC"/>
    <property type="match status" value="1"/>
</dbReference>
<dbReference type="GO" id="GO:0061630">
    <property type="term" value="F:ubiquitin protein ligase activity"/>
    <property type="evidence" value="ECO:0007669"/>
    <property type="project" value="TreeGrafter"/>
</dbReference>
<accession>A0A6C0HVC0</accession>
<dbReference type="SUPFAM" id="SSF57850">
    <property type="entry name" value="RING/U-box"/>
    <property type="match status" value="1"/>
</dbReference>
<dbReference type="GO" id="GO:0008270">
    <property type="term" value="F:zinc ion binding"/>
    <property type="evidence" value="ECO:0007669"/>
    <property type="project" value="UniProtKB-KW"/>
</dbReference>
<dbReference type="PROSITE" id="PS00518">
    <property type="entry name" value="ZF_RING_1"/>
    <property type="match status" value="1"/>
</dbReference>
<name>A0A6C0HVC0_9ZZZZ</name>
<keyword evidence="1" id="KW-0479">Metal-binding</keyword>
<dbReference type="Gene3D" id="3.30.40.10">
    <property type="entry name" value="Zinc/RING finger domain, C3HC4 (zinc finger)"/>
    <property type="match status" value="1"/>
</dbReference>
<proteinExistence type="predicted"/>
<reference evidence="5" key="1">
    <citation type="journal article" date="2020" name="Nature">
        <title>Giant virus diversity and host interactions through global metagenomics.</title>
        <authorList>
            <person name="Schulz F."/>
            <person name="Roux S."/>
            <person name="Paez-Espino D."/>
            <person name="Jungbluth S."/>
            <person name="Walsh D.A."/>
            <person name="Denef V.J."/>
            <person name="McMahon K.D."/>
            <person name="Konstantinidis K.T."/>
            <person name="Eloe-Fadrosh E.A."/>
            <person name="Kyrpides N.C."/>
            <person name="Woyke T."/>
        </authorList>
    </citation>
    <scope>NUCLEOTIDE SEQUENCE</scope>
    <source>
        <strain evidence="5">GVMAG-M-3300023184-177</strain>
    </source>
</reference>
<keyword evidence="2" id="KW-0863">Zinc-finger</keyword>